<evidence type="ECO:0000256" key="1">
    <source>
        <dbReference type="SAM" id="Phobius"/>
    </source>
</evidence>
<protein>
    <recommendedName>
        <fullName evidence="4">ABC transporter permease protein</fullName>
    </recommendedName>
</protein>
<feature type="transmembrane region" description="Helical" evidence="1">
    <location>
        <begin position="114"/>
        <end position="141"/>
    </location>
</feature>
<comment type="caution">
    <text evidence="2">The sequence shown here is derived from an EMBL/GenBank/DDBJ whole genome shotgun (WGS) entry which is preliminary data.</text>
</comment>
<dbReference type="OrthoDB" id="3822725at2"/>
<accession>K6W789</accession>
<feature type="transmembrane region" description="Helical" evidence="1">
    <location>
        <begin position="238"/>
        <end position="257"/>
    </location>
</feature>
<evidence type="ECO:0000313" key="3">
    <source>
        <dbReference type="Proteomes" id="UP000008495"/>
    </source>
</evidence>
<keyword evidence="1" id="KW-1133">Transmembrane helix</keyword>
<feature type="transmembrane region" description="Helical" evidence="1">
    <location>
        <begin position="186"/>
        <end position="205"/>
    </location>
</feature>
<name>K6W789_9MICO</name>
<reference evidence="2 3" key="1">
    <citation type="submission" date="2012-08" db="EMBL/GenBank/DDBJ databases">
        <title>Whole genome shotgun sequence of Austwickia chelonae NBRC 105200.</title>
        <authorList>
            <person name="Yoshida I."/>
            <person name="Hosoyama A."/>
            <person name="Tsuchikane K."/>
            <person name="Katsumata H."/>
            <person name="Ando Y."/>
            <person name="Ohji S."/>
            <person name="Hamada M."/>
            <person name="Tamura T."/>
            <person name="Yamazoe A."/>
            <person name="Yamazaki S."/>
            <person name="Fujita N."/>
        </authorList>
    </citation>
    <scope>NUCLEOTIDE SEQUENCE [LARGE SCALE GENOMIC DNA]</scope>
    <source>
        <strain evidence="2 3">NBRC 105200</strain>
    </source>
</reference>
<organism evidence="2 3">
    <name type="scientific">Austwickia chelonae NBRC 105200</name>
    <dbReference type="NCBI Taxonomy" id="1184607"/>
    <lineage>
        <taxon>Bacteria</taxon>
        <taxon>Bacillati</taxon>
        <taxon>Actinomycetota</taxon>
        <taxon>Actinomycetes</taxon>
        <taxon>Micrococcales</taxon>
        <taxon>Dermatophilaceae</taxon>
        <taxon>Austwickia</taxon>
    </lineage>
</organism>
<feature type="transmembrane region" description="Helical" evidence="1">
    <location>
        <begin position="74"/>
        <end position="93"/>
    </location>
</feature>
<sequence length="262" mass="28498">MTAPTSAPGAHLDLAGVPGIPFWRLFAVELRKVLDTRANRWLLIVMLGLSAAILTVLATTAPEEMRSFAAFSKVGFQPLTLLLPVLGILAMTSEWSHRSALATFALEPRRIRVFLAKSIATLMVSLVVASVGMLMSVLATAASSAMVPLPPNAWTLEAKPILMSVALLEIYTLIGLALGLLLSSNALAITIYYIAPMITLSLSMWEKARPVMEWVSQSVLTQPFEKAHFTAEQAQRSAVAALVWIVIPFLVGAWLSYRREVK</sequence>
<feature type="transmembrane region" description="Helical" evidence="1">
    <location>
        <begin position="41"/>
        <end position="62"/>
    </location>
</feature>
<keyword evidence="3" id="KW-1185">Reference proteome</keyword>
<dbReference type="STRING" id="100225.SAMN05421595_1530"/>
<keyword evidence="1" id="KW-0812">Transmembrane</keyword>
<dbReference type="eggNOG" id="COG1277">
    <property type="taxonomic scope" value="Bacteria"/>
</dbReference>
<dbReference type="AlphaFoldDB" id="K6W789"/>
<dbReference type="EMBL" id="BAGZ01000005">
    <property type="protein sequence ID" value="GAB77692.1"/>
    <property type="molecule type" value="Genomic_DNA"/>
</dbReference>
<feature type="transmembrane region" description="Helical" evidence="1">
    <location>
        <begin position="161"/>
        <end position="181"/>
    </location>
</feature>
<evidence type="ECO:0008006" key="4">
    <source>
        <dbReference type="Google" id="ProtNLM"/>
    </source>
</evidence>
<dbReference type="Proteomes" id="UP000008495">
    <property type="component" value="Unassembled WGS sequence"/>
</dbReference>
<dbReference type="RefSeq" id="WP_006502444.1">
    <property type="nucleotide sequence ID" value="NZ_BAGZ01000005.1"/>
</dbReference>
<keyword evidence="1" id="KW-0472">Membrane</keyword>
<proteinExistence type="predicted"/>
<evidence type="ECO:0000313" key="2">
    <source>
        <dbReference type="EMBL" id="GAB77692.1"/>
    </source>
</evidence>
<gene>
    <name evidence="2" type="ORF">AUCHE_05_06070</name>
</gene>